<dbReference type="PROSITE" id="PS50110">
    <property type="entry name" value="RESPONSE_REGULATORY"/>
    <property type="match status" value="1"/>
</dbReference>
<name>A0ABW0FSL0_9CAUL</name>
<accession>A0ABW0FSL0</accession>
<evidence type="ECO:0000259" key="3">
    <source>
        <dbReference type="PROSITE" id="PS50110"/>
    </source>
</evidence>
<keyword evidence="5" id="KW-1185">Reference proteome</keyword>
<dbReference type="InterPro" id="IPR001789">
    <property type="entry name" value="Sig_transdc_resp-reg_receiver"/>
</dbReference>
<evidence type="ECO:0000256" key="1">
    <source>
        <dbReference type="ARBA" id="ARBA00022553"/>
    </source>
</evidence>
<comment type="caution">
    <text evidence="4">The sequence shown here is derived from an EMBL/GenBank/DDBJ whole genome shotgun (WGS) entry which is preliminary data.</text>
</comment>
<dbReference type="SUPFAM" id="SSF52172">
    <property type="entry name" value="CheY-like"/>
    <property type="match status" value="1"/>
</dbReference>
<dbReference type="PANTHER" id="PTHR44591">
    <property type="entry name" value="STRESS RESPONSE REGULATOR PROTEIN 1"/>
    <property type="match status" value="1"/>
</dbReference>
<dbReference type="RefSeq" id="WP_376866847.1">
    <property type="nucleotide sequence ID" value="NZ_JBHSLF010000020.1"/>
</dbReference>
<dbReference type="Proteomes" id="UP001596152">
    <property type="component" value="Unassembled WGS sequence"/>
</dbReference>
<sequence>MKVCVIDDDPLMLEHVAEMVMGLGFEVVTATNVDTGLRLVESQGSDAAVVDILMPDRDGLTFIMEVRRIRPDLRIVAISGGGRLGAGSLLSMAGGLGADATLVKPFSSTDLSHALSAPKAG</sequence>
<dbReference type="Gene3D" id="3.40.50.2300">
    <property type="match status" value="1"/>
</dbReference>
<proteinExistence type="predicted"/>
<dbReference type="SMART" id="SM00448">
    <property type="entry name" value="REC"/>
    <property type="match status" value="1"/>
</dbReference>
<dbReference type="InterPro" id="IPR011006">
    <property type="entry name" value="CheY-like_superfamily"/>
</dbReference>
<organism evidence="4 5">
    <name type="scientific">Brevundimonas staleyi</name>
    <dbReference type="NCBI Taxonomy" id="74326"/>
    <lineage>
        <taxon>Bacteria</taxon>
        <taxon>Pseudomonadati</taxon>
        <taxon>Pseudomonadota</taxon>
        <taxon>Alphaproteobacteria</taxon>
        <taxon>Caulobacterales</taxon>
        <taxon>Caulobacteraceae</taxon>
        <taxon>Brevundimonas</taxon>
    </lineage>
</organism>
<dbReference type="CDD" id="cd00156">
    <property type="entry name" value="REC"/>
    <property type="match status" value="1"/>
</dbReference>
<feature type="domain" description="Response regulatory" evidence="3">
    <location>
        <begin position="2"/>
        <end position="119"/>
    </location>
</feature>
<dbReference type="Pfam" id="PF00072">
    <property type="entry name" value="Response_reg"/>
    <property type="match status" value="1"/>
</dbReference>
<dbReference type="PANTHER" id="PTHR44591:SF23">
    <property type="entry name" value="CHEY SUBFAMILY"/>
    <property type="match status" value="1"/>
</dbReference>
<feature type="modified residue" description="4-aspartylphosphate" evidence="2">
    <location>
        <position position="51"/>
    </location>
</feature>
<dbReference type="EMBL" id="JBHSLF010000020">
    <property type="protein sequence ID" value="MFC5344419.1"/>
    <property type="molecule type" value="Genomic_DNA"/>
</dbReference>
<reference evidence="5" key="1">
    <citation type="journal article" date="2019" name="Int. J. Syst. Evol. Microbiol.">
        <title>The Global Catalogue of Microorganisms (GCM) 10K type strain sequencing project: providing services to taxonomists for standard genome sequencing and annotation.</title>
        <authorList>
            <consortium name="The Broad Institute Genomics Platform"/>
            <consortium name="The Broad Institute Genome Sequencing Center for Infectious Disease"/>
            <person name="Wu L."/>
            <person name="Ma J."/>
        </authorList>
    </citation>
    <scope>NUCLEOTIDE SEQUENCE [LARGE SCALE GENOMIC DNA]</scope>
    <source>
        <strain evidence="5">JCM 12125</strain>
    </source>
</reference>
<dbReference type="InterPro" id="IPR050595">
    <property type="entry name" value="Bact_response_regulator"/>
</dbReference>
<gene>
    <name evidence="4" type="ORF">ACFPIE_10860</name>
</gene>
<evidence type="ECO:0000256" key="2">
    <source>
        <dbReference type="PROSITE-ProRule" id="PRU00169"/>
    </source>
</evidence>
<keyword evidence="1 2" id="KW-0597">Phosphoprotein</keyword>
<protein>
    <submittedName>
        <fullName evidence="4">Response regulator</fullName>
    </submittedName>
</protein>
<evidence type="ECO:0000313" key="4">
    <source>
        <dbReference type="EMBL" id="MFC5344419.1"/>
    </source>
</evidence>
<evidence type="ECO:0000313" key="5">
    <source>
        <dbReference type="Proteomes" id="UP001596152"/>
    </source>
</evidence>